<evidence type="ECO:0000256" key="1">
    <source>
        <dbReference type="ARBA" id="ARBA00004479"/>
    </source>
</evidence>
<dbReference type="Proteomes" id="UP000037751">
    <property type="component" value="Unassembled WGS sequence"/>
</dbReference>
<dbReference type="GO" id="GO:0005789">
    <property type="term" value="C:endoplasmic reticulum membrane"/>
    <property type="evidence" value="ECO:0007669"/>
    <property type="project" value="TreeGrafter"/>
</dbReference>
<dbReference type="STRING" id="77020.A0A0M8MUG3"/>
<keyword evidence="5 7" id="KW-0472">Membrane</keyword>
<dbReference type="GeneID" id="28730477"/>
<dbReference type="EMBL" id="LGAV01000004">
    <property type="protein sequence ID" value="KOS14020.1"/>
    <property type="molecule type" value="Genomic_DNA"/>
</dbReference>
<dbReference type="GO" id="GO:0005537">
    <property type="term" value="F:D-mannose binding"/>
    <property type="evidence" value="ECO:0007669"/>
    <property type="project" value="TreeGrafter"/>
</dbReference>
<name>A0A0M8MUG3_9BASI</name>
<gene>
    <name evidence="10" type="ORF">Malapachy_4146</name>
</gene>
<dbReference type="PROSITE" id="PS51328">
    <property type="entry name" value="L_LECTIN_LIKE"/>
    <property type="match status" value="1"/>
</dbReference>
<dbReference type="GO" id="GO:0006888">
    <property type="term" value="P:endoplasmic reticulum to Golgi vesicle-mediated transport"/>
    <property type="evidence" value="ECO:0007669"/>
    <property type="project" value="TreeGrafter"/>
</dbReference>
<dbReference type="SUPFAM" id="SSF49899">
    <property type="entry name" value="Concanavalin A-like lectins/glucanases"/>
    <property type="match status" value="1"/>
</dbReference>
<evidence type="ECO:0000256" key="5">
    <source>
        <dbReference type="ARBA" id="ARBA00023136"/>
    </source>
</evidence>
<dbReference type="InterPro" id="IPR051136">
    <property type="entry name" value="Intracellular_Lectin-GPT"/>
</dbReference>
<evidence type="ECO:0000313" key="10">
    <source>
        <dbReference type="EMBL" id="KOS14020.1"/>
    </source>
</evidence>
<evidence type="ECO:0000256" key="8">
    <source>
        <dbReference type="SAM" id="SignalP"/>
    </source>
</evidence>
<dbReference type="AlphaFoldDB" id="A0A0M8MUG3"/>
<dbReference type="PANTHER" id="PTHR12223:SF45">
    <property type="entry name" value="RE50040P"/>
    <property type="match status" value="1"/>
</dbReference>
<dbReference type="GO" id="GO:0000139">
    <property type="term" value="C:Golgi membrane"/>
    <property type="evidence" value="ECO:0007669"/>
    <property type="project" value="TreeGrafter"/>
</dbReference>
<dbReference type="CDD" id="cd07308">
    <property type="entry name" value="lectin_leg-like"/>
    <property type="match status" value="1"/>
</dbReference>
<dbReference type="RefSeq" id="XP_017991652.1">
    <property type="nucleotide sequence ID" value="XM_018138601.1"/>
</dbReference>
<dbReference type="VEuPathDB" id="FungiDB:Malapachy_4146"/>
<protein>
    <submittedName>
        <fullName evidence="10">Vesicular integral-membrane protein vip36</fullName>
    </submittedName>
</protein>
<dbReference type="Gene3D" id="2.60.120.200">
    <property type="match status" value="1"/>
</dbReference>
<dbReference type="InterPro" id="IPR013320">
    <property type="entry name" value="ConA-like_dom_sf"/>
</dbReference>
<evidence type="ECO:0000256" key="4">
    <source>
        <dbReference type="ARBA" id="ARBA00022989"/>
    </source>
</evidence>
<keyword evidence="11" id="KW-1185">Reference proteome</keyword>
<evidence type="ECO:0000256" key="7">
    <source>
        <dbReference type="SAM" id="Phobius"/>
    </source>
</evidence>
<evidence type="ECO:0000256" key="2">
    <source>
        <dbReference type="ARBA" id="ARBA00022692"/>
    </source>
</evidence>
<feature type="signal peptide" evidence="8">
    <location>
        <begin position="1"/>
        <end position="21"/>
    </location>
</feature>
<dbReference type="InterPro" id="IPR005052">
    <property type="entry name" value="Lectin_leg"/>
</dbReference>
<sequence length="360" mass="40663">MLCWWAHVLVAVLAYASGVWGARASASNPELKADGVMPVRTHSLFSPYVDSSLQNNYWDYGGDAVIDTNRYVMLTQDRRNESGWLWSRLPLEASDFEITVEFSLKGKSPSVAGDGFAMWLSNPRAKSGPVFGSANRWKGLGIFFDTYANTPHRGFFPRISAVRNNGGMDYDISRDGENQDMARCSMQLRRTEAETRLRFTYVKDVYMELAIQNMEWNKWSTCFKVPPVDFTDAPYLGFSASTGDMSDNHNIVSVWTNRLVYNSRTPADLEAERKLAFAKSEKKSWWSANSDSDNDVAPKKGGRRDRDQGGSSLLAGLVYGILRLIKWAFIFAVVGAGGFYGFKYYKKRSRSGFKNRRMMA</sequence>
<feature type="chain" id="PRO_5005818869" evidence="8">
    <location>
        <begin position="22"/>
        <end position="360"/>
    </location>
</feature>
<accession>A0A0M8MUG3</accession>
<keyword evidence="4 7" id="KW-1133">Transmembrane helix</keyword>
<dbReference type="GO" id="GO:0005793">
    <property type="term" value="C:endoplasmic reticulum-Golgi intermediate compartment"/>
    <property type="evidence" value="ECO:0007669"/>
    <property type="project" value="TreeGrafter"/>
</dbReference>
<feature type="region of interest" description="Disordered" evidence="6">
    <location>
        <begin position="286"/>
        <end position="308"/>
    </location>
</feature>
<proteinExistence type="predicted"/>
<dbReference type="Pfam" id="PF03388">
    <property type="entry name" value="Lectin_leg-like"/>
    <property type="match status" value="1"/>
</dbReference>
<dbReference type="PANTHER" id="PTHR12223">
    <property type="entry name" value="VESICULAR MANNOSE-BINDING LECTIN"/>
    <property type="match status" value="1"/>
</dbReference>
<dbReference type="GO" id="GO:0030134">
    <property type="term" value="C:COPII-coated ER to Golgi transport vesicle"/>
    <property type="evidence" value="ECO:0007669"/>
    <property type="project" value="TreeGrafter"/>
</dbReference>
<feature type="domain" description="L-type lectin-like" evidence="9">
    <location>
        <begin position="36"/>
        <end position="259"/>
    </location>
</feature>
<keyword evidence="3 8" id="KW-0732">Signal</keyword>
<comment type="subcellular location">
    <subcellularLocation>
        <location evidence="1">Membrane</location>
        <topology evidence="1">Single-pass type I membrane protein</topology>
    </subcellularLocation>
</comment>
<evidence type="ECO:0000259" key="9">
    <source>
        <dbReference type="PROSITE" id="PS51328"/>
    </source>
</evidence>
<evidence type="ECO:0000313" key="11">
    <source>
        <dbReference type="Proteomes" id="UP000037751"/>
    </source>
</evidence>
<evidence type="ECO:0000256" key="3">
    <source>
        <dbReference type="ARBA" id="ARBA00022729"/>
    </source>
</evidence>
<keyword evidence="2 7" id="KW-0812">Transmembrane</keyword>
<reference evidence="10 11" key="1">
    <citation type="submission" date="2015-07" db="EMBL/GenBank/DDBJ databases">
        <title>Draft Genome Sequence of Malassezia furfur CBS1878 and Malassezia pachydermatis CBS1879.</title>
        <authorList>
            <person name="Triana S."/>
            <person name="Ohm R."/>
            <person name="Gonzalez A."/>
            <person name="DeCock H."/>
            <person name="Restrepo S."/>
            <person name="Celis A."/>
        </authorList>
    </citation>
    <scope>NUCLEOTIDE SEQUENCE [LARGE SCALE GENOMIC DNA]</scope>
    <source>
        <strain evidence="10 11">CBS 1879</strain>
    </source>
</reference>
<feature type="transmembrane region" description="Helical" evidence="7">
    <location>
        <begin position="324"/>
        <end position="342"/>
    </location>
</feature>
<evidence type="ECO:0000256" key="6">
    <source>
        <dbReference type="SAM" id="MobiDB-lite"/>
    </source>
</evidence>
<organism evidence="10 11">
    <name type="scientific">Malassezia pachydermatis</name>
    <dbReference type="NCBI Taxonomy" id="77020"/>
    <lineage>
        <taxon>Eukaryota</taxon>
        <taxon>Fungi</taxon>
        <taxon>Dikarya</taxon>
        <taxon>Basidiomycota</taxon>
        <taxon>Ustilaginomycotina</taxon>
        <taxon>Malasseziomycetes</taxon>
        <taxon>Malasseziales</taxon>
        <taxon>Malasseziaceae</taxon>
        <taxon>Malassezia</taxon>
    </lineage>
</organism>
<dbReference type="OrthoDB" id="270293at2759"/>
<comment type="caution">
    <text evidence="10">The sequence shown here is derived from an EMBL/GenBank/DDBJ whole genome shotgun (WGS) entry which is preliminary data.</text>
</comment>